<proteinExistence type="predicted"/>
<sequence length="135" mass="15468">MSPTLQVRDEKVNLYIEKDRHRPKPPIPQGKYFLIITENQQPTERPSFINVKNDAVYKLAKSRKSASNKLHELFKLCKSLSGLALDHRLLRVSCVCFQGAASVKLMSGKHLAVFVAFCFSYECRLVNGFRSFYVD</sequence>
<reference evidence="1" key="2">
    <citation type="submission" date="2020-11" db="EMBL/GenBank/DDBJ databases">
        <authorList>
            <person name="McCartney M.A."/>
            <person name="Auch B."/>
            <person name="Kono T."/>
            <person name="Mallez S."/>
            <person name="Becker A."/>
            <person name="Gohl D.M."/>
            <person name="Silverstein K.A.T."/>
            <person name="Koren S."/>
            <person name="Bechman K.B."/>
            <person name="Herman A."/>
            <person name="Abrahante J.E."/>
            <person name="Garbe J."/>
        </authorList>
    </citation>
    <scope>NUCLEOTIDE SEQUENCE</scope>
    <source>
        <strain evidence="1">Duluth1</strain>
        <tissue evidence="1">Whole animal</tissue>
    </source>
</reference>
<gene>
    <name evidence="1" type="ORF">DPMN_093336</name>
</gene>
<evidence type="ECO:0000313" key="2">
    <source>
        <dbReference type="Proteomes" id="UP000828390"/>
    </source>
</evidence>
<dbReference type="EMBL" id="JAIWYP010000003">
    <property type="protein sequence ID" value="KAH3850861.1"/>
    <property type="molecule type" value="Genomic_DNA"/>
</dbReference>
<reference evidence="1" key="1">
    <citation type="journal article" date="2019" name="bioRxiv">
        <title>The Genome of the Zebra Mussel, Dreissena polymorpha: A Resource for Invasive Species Research.</title>
        <authorList>
            <person name="McCartney M.A."/>
            <person name="Auch B."/>
            <person name="Kono T."/>
            <person name="Mallez S."/>
            <person name="Zhang Y."/>
            <person name="Obille A."/>
            <person name="Becker A."/>
            <person name="Abrahante J.E."/>
            <person name="Garbe J."/>
            <person name="Badalamenti J.P."/>
            <person name="Herman A."/>
            <person name="Mangelson H."/>
            <person name="Liachko I."/>
            <person name="Sullivan S."/>
            <person name="Sone E.D."/>
            <person name="Koren S."/>
            <person name="Silverstein K.A.T."/>
            <person name="Beckman K.B."/>
            <person name="Gohl D.M."/>
        </authorList>
    </citation>
    <scope>NUCLEOTIDE SEQUENCE</scope>
    <source>
        <strain evidence="1">Duluth1</strain>
        <tissue evidence="1">Whole animal</tissue>
    </source>
</reference>
<dbReference type="AlphaFoldDB" id="A0A9D4R0T0"/>
<name>A0A9D4R0T0_DREPO</name>
<protein>
    <submittedName>
        <fullName evidence="1">Uncharacterized protein</fullName>
    </submittedName>
</protein>
<comment type="caution">
    <text evidence="1">The sequence shown here is derived from an EMBL/GenBank/DDBJ whole genome shotgun (WGS) entry which is preliminary data.</text>
</comment>
<accession>A0A9D4R0T0</accession>
<evidence type="ECO:0000313" key="1">
    <source>
        <dbReference type="EMBL" id="KAH3850861.1"/>
    </source>
</evidence>
<dbReference type="Proteomes" id="UP000828390">
    <property type="component" value="Unassembled WGS sequence"/>
</dbReference>
<organism evidence="1 2">
    <name type="scientific">Dreissena polymorpha</name>
    <name type="common">Zebra mussel</name>
    <name type="synonym">Mytilus polymorpha</name>
    <dbReference type="NCBI Taxonomy" id="45954"/>
    <lineage>
        <taxon>Eukaryota</taxon>
        <taxon>Metazoa</taxon>
        <taxon>Spiralia</taxon>
        <taxon>Lophotrochozoa</taxon>
        <taxon>Mollusca</taxon>
        <taxon>Bivalvia</taxon>
        <taxon>Autobranchia</taxon>
        <taxon>Heteroconchia</taxon>
        <taxon>Euheterodonta</taxon>
        <taxon>Imparidentia</taxon>
        <taxon>Neoheterodontei</taxon>
        <taxon>Myida</taxon>
        <taxon>Dreissenoidea</taxon>
        <taxon>Dreissenidae</taxon>
        <taxon>Dreissena</taxon>
    </lineage>
</organism>
<keyword evidence="2" id="KW-1185">Reference proteome</keyword>